<dbReference type="EMBL" id="WJKJ01000116">
    <property type="protein sequence ID" value="MBD3364296.1"/>
    <property type="molecule type" value="Genomic_DNA"/>
</dbReference>
<protein>
    <submittedName>
        <fullName evidence="1">T9SS type A sorting domain-containing protein</fullName>
    </submittedName>
</protein>
<dbReference type="InterPro" id="IPR026444">
    <property type="entry name" value="Secre_tail"/>
</dbReference>
<proteinExistence type="predicted"/>
<name>A0A9D5KAK4_UNCW3</name>
<evidence type="ECO:0000313" key="1">
    <source>
        <dbReference type="EMBL" id="MBD3364296.1"/>
    </source>
</evidence>
<dbReference type="Proteomes" id="UP000630660">
    <property type="component" value="Unassembled WGS sequence"/>
</dbReference>
<gene>
    <name evidence="1" type="ORF">GF359_03680</name>
</gene>
<organism evidence="1 2">
    <name type="scientific">candidate division WOR-3 bacterium</name>
    <dbReference type="NCBI Taxonomy" id="2052148"/>
    <lineage>
        <taxon>Bacteria</taxon>
        <taxon>Bacteria division WOR-3</taxon>
    </lineage>
</organism>
<evidence type="ECO:0000313" key="2">
    <source>
        <dbReference type="Proteomes" id="UP000630660"/>
    </source>
</evidence>
<dbReference type="AlphaFoldDB" id="A0A9D5KAK4"/>
<comment type="caution">
    <text evidence="1">The sequence shown here is derived from an EMBL/GenBank/DDBJ whole genome shotgun (WGS) entry which is preliminary data.</text>
</comment>
<sequence length="498" mass="55814">MFTLVLLLFGGVITDDFLVEPDSVKGHQISSSVAILPNGNFAVAWKDSIPTDNKWFSYGDVYIRFFDKNGEAITASRRLNYDSVASRPLLAADENGRVLCLWCASNENTFGGSLAAQVFDSIGQPVTERTLIVRDSIGTEYTECAAIPGGGYWIVFSIGETLWGQRLDSMCNPVRERVKVWNCTAEHPVWGNVSTGVSPDGAAVVAWFYNPSYSYWFNCFQIVDSSNNLVIPSGPDTFRLVSEDHVLNKLHRQTRIRWLDEDRFAVFWLKYPRIEVNSMINGIQVKLFDSMGDSISEVHTLLDDPHAATTYKHDPLVVTPVIGGRYAVAYERGFDGPGFRYYRIAGFLADTSLQRTTGIFRFASSEPHYEQQETSPCVDADSERVVWVWEDNSRIRIDTFPYYTDIHCTITDWDMVGVDDQPTLLPSTIELNAALNQLAYEVQGEAMLTVYSSDGRRVLSESITGKGEWLPQALPSGVYFARIVAETDNAVSKLVILR</sequence>
<dbReference type="NCBIfam" id="TIGR04183">
    <property type="entry name" value="Por_Secre_tail"/>
    <property type="match status" value="1"/>
</dbReference>
<accession>A0A9D5KAK4</accession>
<reference evidence="1" key="1">
    <citation type="submission" date="2019-11" db="EMBL/GenBank/DDBJ databases">
        <title>Microbial mats filling the niche in hypersaline microbial mats.</title>
        <authorList>
            <person name="Wong H.L."/>
            <person name="Macleod F.I."/>
            <person name="White R.A. III"/>
            <person name="Burns B.P."/>
        </authorList>
    </citation>
    <scope>NUCLEOTIDE SEQUENCE</scope>
    <source>
        <strain evidence="1">Bin_327</strain>
    </source>
</reference>